<sequence length="137" mass="14882">MKGHPAFHTRRRMRQLLTLGLCALAGSVLAGTTQSGRTWLVSGTELITLLQGKGADGFCDDEQCRSLSSARASAYIQGVADASGGQWCGQGRILPHELVDRVASHLRQLPRERVQQQDAFSLVVEGLRVAFPCHRGK</sequence>
<dbReference type="RefSeq" id="WP_312563784.1">
    <property type="nucleotide sequence ID" value="NZ_JAVSKO010000007.1"/>
</dbReference>
<reference evidence="3" key="1">
    <citation type="submission" date="2023-07" db="EMBL/GenBank/DDBJ databases">
        <title>Comparative genomics of clinical Stenotrophomonas maltophilia isolates reveals regions of diversity which correlate with colonization and persistence in vivo.</title>
        <authorList>
            <person name="Mcdaniel M.S."/>
            <person name="Swords W.E."/>
            <person name="Sumpter N.A."/>
            <person name="Lindgren N.R."/>
            <person name="Billiot C.E."/>
        </authorList>
    </citation>
    <scope>NUCLEOTIDE SEQUENCE</scope>
    <source>
        <strain evidence="3">Ism4</strain>
    </source>
</reference>
<dbReference type="InterPro" id="IPR041238">
    <property type="entry name" value="Rap1a"/>
</dbReference>
<organism evidence="3 4">
    <name type="scientific">Stenotrophomonas maltophilia</name>
    <name type="common">Pseudomonas maltophilia</name>
    <name type="synonym">Xanthomonas maltophilia</name>
    <dbReference type="NCBI Taxonomy" id="40324"/>
    <lineage>
        <taxon>Bacteria</taxon>
        <taxon>Pseudomonadati</taxon>
        <taxon>Pseudomonadota</taxon>
        <taxon>Gammaproteobacteria</taxon>
        <taxon>Lysobacterales</taxon>
        <taxon>Lysobacteraceae</taxon>
        <taxon>Stenotrophomonas</taxon>
        <taxon>Stenotrophomonas maltophilia group</taxon>
    </lineage>
</organism>
<protein>
    <submittedName>
        <fullName evidence="3">Rap1a/Tai family immunity protein</fullName>
    </submittedName>
</protein>
<proteinExistence type="predicted"/>
<accession>A0AAJ2JE08</accession>
<keyword evidence="1" id="KW-0732">Signal</keyword>
<comment type="caution">
    <text evidence="3">The sequence shown here is derived from an EMBL/GenBank/DDBJ whole genome shotgun (WGS) entry which is preliminary data.</text>
</comment>
<gene>
    <name evidence="3" type="ORF">ROV92_17850</name>
</gene>
<dbReference type="Proteomes" id="UP001251948">
    <property type="component" value="Unassembled WGS sequence"/>
</dbReference>
<dbReference type="Gene3D" id="1.10.890.40">
    <property type="match status" value="1"/>
</dbReference>
<evidence type="ECO:0000259" key="2">
    <source>
        <dbReference type="Pfam" id="PF18602"/>
    </source>
</evidence>
<dbReference type="EMBL" id="JAVSKO010000007">
    <property type="protein sequence ID" value="MDT3469851.1"/>
    <property type="molecule type" value="Genomic_DNA"/>
</dbReference>
<name>A0AAJ2JE08_STEMA</name>
<dbReference type="AlphaFoldDB" id="A0AAJ2JE08"/>
<dbReference type="Pfam" id="PF18602">
    <property type="entry name" value="Rap1a"/>
    <property type="match status" value="1"/>
</dbReference>
<evidence type="ECO:0000313" key="4">
    <source>
        <dbReference type="Proteomes" id="UP001251948"/>
    </source>
</evidence>
<feature type="domain" description="Rap1a immunity protein" evidence="2">
    <location>
        <begin position="59"/>
        <end position="133"/>
    </location>
</feature>
<evidence type="ECO:0000256" key="1">
    <source>
        <dbReference type="SAM" id="SignalP"/>
    </source>
</evidence>
<feature type="chain" id="PRO_5042582756" evidence="1">
    <location>
        <begin position="31"/>
        <end position="137"/>
    </location>
</feature>
<evidence type="ECO:0000313" key="3">
    <source>
        <dbReference type="EMBL" id="MDT3469851.1"/>
    </source>
</evidence>
<feature type="signal peptide" evidence="1">
    <location>
        <begin position="1"/>
        <end position="30"/>
    </location>
</feature>